<dbReference type="InterPro" id="IPR022190">
    <property type="entry name" value="DUF3716"/>
</dbReference>
<name>A0AAE8SHX9_9HYPO</name>
<organism evidence="2 3">
    <name type="scientific">Fusarium torulosum</name>
    <dbReference type="NCBI Taxonomy" id="33205"/>
    <lineage>
        <taxon>Eukaryota</taxon>
        <taxon>Fungi</taxon>
        <taxon>Dikarya</taxon>
        <taxon>Ascomycota</taxon>
        <taxon>Pezizomycotina</taxon>
        <taxon>Sordariomycetes</taxon>
        <taxon>Hypocreomycetidae</taxon>
        <taxon>Hypocreales</taxon>
        <taxon>Nectriaceae</taxon>
        <taxon>Fusarium</taxon>
    </lineage>
</organism>
<feature type="compositionally biased region" description="Polar residues" evidence="1">
    <location>
        <begin position="322"/>
        <end position="331"/>
    </location>
</feature>
<feature type="region of interest" description="Disordered" evidence="1">
    <location>
        <begin position="203"/>
        <end position="262"/>
    </location>
</feature>
<evidence type="ECO:0000256" key="1">
    <source>
        <dbReference type="SAM" id="MobiDB-lite"/>
    </source>
</evidence>
<feature type="compositionally biased region" description="Polar residues" evidence="1">
    <location>
        <begin position="253"/>
        <end position="262"/>
    </location>
</feature>
<feature type="region of interest" description="Disordered" evidence="1">
    <location>
        <begin position="1"/>
        <end position="54"/>
    </location>
</feature>
<proteinExistence type="predicted"/>
<sequence>MPGEKKQRSTSSRAEPYPVRTSSRIRAARNASEQPEKKHSNEAKEVKKLDDEDVDEEIYRDSLQVSAASSGALQPYHALPSPDHDKIAEVTAGQIALQIYGTGIKIDSVLCKKLSTEPALREIKQRRPEMDLNMSRRSNVEAFLGQLTGVSVVRPCKNCNKGHGPWNECIIYDGQMCGSCTNCWFNASGSRCTFHESNQTSIYEPTPRYNPRSAGNPTQHHQIEQAPVATTLVRRQPRRNYPTPPPSQQSSQNFMQQNLPPSTTNMINAVVADAVGMSQRERIMARVEDSARQLGMHIGELREYAEAVAIEREADAERSGMPAQSSPSGGTIENAEAASEESDAAESELD</sequence>
<keyword evidence="3" id="KW-1185">Reference proteome</keyword>
<feature type="compositionally biased region" description="Acidic residues" evidence="1">
    <location>
        <begin position="338"/>
        <end position="350"/>
    </location>
</feature>
<dbReference type="AlphaFoldDB" id="A0AAE8SHX9"/>
<accession>A0AAE8SHX9</accession>
<dbReference type="Pfam" id="PF12511">
    <property type="entry name" value="DUF3716"/>
    <property type="match status" value="1"/>
</dbReference>
<protein>
    <submittedName>
        <fullName evidence="2">Uncharacterized protein</fullName>
    </submittedName>
</protein>
<evidence type="ECO:0000313" key="2">
    <source>
        <dbReference type="EMBL" id="SPJ76273.1"/>
    </source>
</evidence>
<feature type="region of interest" description="Disordered" evidence="1">
    <location>
        <begin position="313"/>
        <end position="350"/>
    </location>
</feature>
<feature type="compositionally biased region" description="Basic and acidic residues" evidence="1">
    <location>
        <begin position="34"/>
        <end position="50"/>
    </location>
</feature>
<reference evidence="2" key="1">
    <citation type="submission" date="2018-03" db="EMBL/GenBank/DDBJ databases">
        <authorList>
            <person name="Guldener U."/>
        </authorList>
    </citation>
    <scope>NUCLEOTIDE SEQUENCE</scope>
</reference>
<dbReference type="Proteomes" id="UP001187734">
    <property type="component" value="Unassembled WGS sequence"/>
</dbReference>
<dbReference type="EMBL" id="ONZP01000191">
    <property type="protein sequence ID" value="SPJ76273.1"/>
    <property type="molecule type" value="Genomic_DNA"/>
</dbReference>
<gene>
    <name evidence="2" type="ORF">FTOL_06004</name>
</gene>
<comment type="caution">
    <text evidence="2">The sequence shown here is derived from an EMBL/GenBank/DDBJ whole genome shotgun (WGS) entry which is preliminary data.</text>
</comment>
<evidence type="ECO:0000313" key="3">
    <source>
        <dbReference type="Proteomes" id="UP001187734"/>
    </source>
</evidence>